<dbReference type="Proteomes" id="UP000054107">
    <property type="component" value="Unassembled WGS sequence"/>
</dbReference>
<dbReference type="GO" id="GO:0005737">
    <property type="term" value="C:cytoplasm"/>
    <property type="evidence" value="ECO:0007669"/>
    <property type="project" value="TreeGrafter"/>
</dbReference>
<dbReference type="InterPro" id="IPR010997">
    <property type="entry name" value="HRDC-like_sf"/>
</dbReference>
<dbReference type="PROSITE" id="PS51194">
    <property type="entry name" value="HELICASE_CTER"/>
    <property type="match status" value="1"/>
</dbReference>
<protein>
    <recommendedName>
        <fullName evidence="11">DNA 3'-5' helicase</fullName>
        <ecNumber evidence="11">5.6.2.4</ecNumber>
    </recommendedName>
</protein>
<keyword evidence="8" id="KW-0413">Isomerase</keyword>
<dbReference type="Gene3D" id="1.10.10.10">
    <property type="entry name" value="Winged helix-like DNA-binding domain superfamily/Winged helix DNA-binding domain"/>
    <property type="match status" value="1"/>
</dbReference>
<dbReference type="InterPro" id="IPR001650">
    <property type="entry name" value="Helicase_C-like"/>
</dbReference>
<evidence type="ECO:0000313" key="18">
    <source>
        <dbReference type="Proteomes" id="UP000054107"/>
    </source>
</evidence>
<dbReference type="NCBIfam" id="TIGR00614">
    <property type="entry name" value="recQ_fam"/>
    <property type="match status" value="1"/>
</dbReference>
<evidence type="ECO:0000256" key="9">
    <source>
        <dbReference type="ARBA" id="ARBA00023242"/>
    </source>
</evidence>
<dbReference type="OrthoDB" id="10261556at2759"/>
<organism evidence="17 18">
    <name type="scientific">Parasitella parasitica</name>
    <dbReference type="NCBI Taxonomy" id="35722"/>
    <lineage>
        <taxon>Eukaryota</taxon>
        <taxon>Fungi</taxon>
        <taxon>Fungi incertae sedis</taxon>
        <taxon>Mucoromycota</taxon>
        <taxon>Mucoromycotina</taxon>
        <taxon>Mucoromycetes</taxon>
        <taxon>Mucorales</taxon>
        <taxon>Mucorineae</taxon>
        <taxon>Mucoraceae</taxon>
        <taxon>Parasitella</taxon>
    </lineage>
</organism>
<dbReference type="PROSITE" id="PS50967">
    <property type="entry name" value="HRDC"/>
    <property type="match status" value="1"/>
</dbReference>
<dbReference type="InterPro" id="IPR002464">
    <property type="entry name" value="DNA/RNA_helicase_DEAH_CS"/>
</dbReference>
<name>A0A0B7MVF6_9FUNG</name>
<feature type="compositionally biased region" description="Polar residues" evidence="13">
    <location>
        <begin position="120"/>
        <end position="151"/>
    </location>
</feature>
<dbReference type="InterPro" id="IPR004589">
    <property type="entry name" value="DNA_helicase_ATP-dep_RecQ"/>
</dbReference>
<dbReference type="FunFam" id="3.40.50.300:FF:000340">
    <property type="entry name" value="Bloom syndrome, RecQ helicase"/>
    <property type="match status" value="1"/>
</dbReference>
<dbReference type="GO" id="GO:0000724">
    <property type="term" value="P:double-strand break repair via homologous recombination"/>
    <property type="evidence" value="ECO:0007669"/>
    <property type="project" value="TreeGrafter"/>
</dbReference>
<dbReference type="InterPro" id="IPR002121">
    <property type="entry name" value="HRDC_dom"/>
</dbReference>
<comment type="similarity">
    <text evidence="2">Belongs to the helicase family. RecQ subfamily.</text>
</comment>
<dbReference type="SMART" id="SM00487">
    <property type="entry name" value="DEXDc"/>
    <property type="match status" value="1"/>
</dbReference>
<dbReference type="InterPro" id="IPR014001">
    <property type="entry name" value="Helicase_ATP-bd"/>
</dbReference>
<evidence type="ECO:0000259" key="16">
    <source>
        <dbReference type="PROSITE" id="PS51194"/>
    </source>
</evidence>
<dbReference type="STRING" id="35722.A0A0B7MVF6"/>
<dbReference type="GO" id="GO:0016787">
    <property type="term" value="F:hydrolase activity"/>
    <property type="evidence" value="ECO:0007669"/>
    <property type="project" value="UniProtKB-KW"/>
</dbReference>
<dbReference type="GO" id="GO:0005634">
    <property type="term" value="C:nucleus"/>
    <property type="evidence" value="ECO:0007669"/>
    <property type="project" value="UniProtKB-SubCell"/>
</dbReference>
<dbReference type="SUPFAM" id="SSF47819">
    <property type="entry name" value="HRDC-like"/>
    <property type="match status" value="1"/>
</dbReference>
<keyword evidence="3" id="KW-0547">Nucleotide-binding</keyword>
<gene>
    <name evidence="17" type="primary">PARPA_03675.1 scaffold 9273</name>
</gene>
<dbReference type="GO" id="GO:0000729">
    <property type="term" value="P:DNA double-strand break processing"/>
    <property type="evidence" value="ECO:0007669"/>
    <property type="project" value="UniProtKB-ARBA"/>
</dbReference>
<evidence type="ECO:0000256" key="11">
    <source>
        <dbReference type="ARBA" id="ARBA00034808"/>
    </source>
</evidence>
<evidence type="ECO:0000259" key="14">
    <source>
        <dbReference type="PROSITE" id="PS50967"/>
    </source>
</evidence>
<feature type="compositionally biased region" description="Polar residues" evidence="13">
    <location>
        <begin position="81"/>
        <end position="92"/>
    </location>
</feature>
<keyword evidence="5" id="KW-0347">Helicase</keyword>
<feature type="compositionally biased region" description="Low complexity" evidence="13">
    <location>
        <begin position="93"/>
        <end position="119"/>
    </location>
</feature>
<sequence length="1106" mass="122505">MRVNSNENIKNENYQLQLNWFNSCIKPKIVTDYSYQPVQERPRPSHNATTNQAAAGHTRSMNNISNRSTTTSNIQNTNSNGSMSIQINGYNRNSNFNETSSGGNSNSISSVSTSNASSSYACDNSRSSHSSNATNGNYSSIQRPVTANGSNMKRKEDDADEIVDLTSSQPKRMKISSNSPPAENYELPKEAFFADNIMDADFIDDDLNAFDDDFNEAEYQSAFPGDSNNHHSAANLDAENDFFPIHEEEIIGLDNLAPSASLQPSPPASEPQQQSSKAELEMILNTLQQRQNVVNNSIVEALTSGKSVDQKALLEERADLVEQIQDLQDRISNWDSNVPVNTDDADVHVILSDDENEPAETSPFFASTSTETPINSVATHPPTPSVAPETLPVAPPVVSSQPTYPWSRDVRKALVQNFKLSEFRPNQLEAINTTLKGEDVFVLMPTGGGKSLCYQLPAIIQRHGRQGVTFVISPLLSLMEDQVRQLVENRGIPAHMLSGTTEAAKKKWLYADLNKPTPTTVLVYITPELLKNSSALQRLLESMARRDRLARFVIDEAHCVSQWGHDFRPDYKSLGSLKSSYPNVPIMALTATANDAVQKDVLHNLQMTHCKVLKQSFNRTNLIYQIVPKTNSTVYTDMSNFIRSQPPGQSGIIYCTTRNDCELVASKLQTEHGISIKHYHGGMSTSERSIVQHEWQKSEINVISATIAFGMGIDKANVRFVIHYTVPSSLEGYYQETGRAGRDGLPATCRLYYHFGDTQKNHFLIDKSEGNFQQKQRLRDNLNTMVRYCENEIDCRRKQIMGYFGERFDPAGCRRMCDNCVKGLNSTRVLKDKSEEAKTLLKIVGAINSPETITLAQTIDVYRGSRGKKLLEQGRDRLEGYGLGSKQTRQEVDRLLKHMVIEGILQQKSVATSMGSFTQVVLGPKANAILNGTQKLMISFNSDTAPARGTGSGFVSAGTMVNRATTQPAAPGRRSLPMSKSKPQAVRRATITAAGSNRTVSTASPSTANISRNSSPVPIVRTANDKALENCLKELQTMRQQIQAKKNIRHPGAILTDTALKSIAKKLPITDREFLMVTNMKEELYALYGKSFLAISKKYDQMKSTT</sequence>
<dbReference type="SMART" id="SM00341">
    <property type="entry name" value="HRDC"/>
    <property type="match status" value="1"/>
</dbReference>
<evidence type="ECO:0000256" key="5">
    <source>
        <dbReference type="ARBA" id="ARBA00022806"/>
    </source>
</evidence>
<evidence type="ECO:0000256" key="8">
    <source>
        <dbReference type="ARBA" id="ARBA00023235"/>
    </source>
</evidence>
<keyword evidence="12" id="KW-0175">Coiled coil</keyword>
<feature type="domain" description="Helicase ATP-binding" evidence="15">
    <location>
        <begin position="431"/>
        <end position="611"/>
    </location>
</feature>
<feature type="domain" description="Helicase C-terminal" evidence="16">
    <location>
        <begin position="634"/>
        <end position="786"/>
    </location>
</feature>
<dbReference type="PROSITE" id="PS51192">
    <property type="entry name" value="HELICASE_ATP_BIND_1"/>
    <property type="match status" value="1"/>
</dbReference>
<evidence type="ECO:0000256" key="3">
    <source>
        <dbReference type="ARBA" id="ARBA00022741"/>
    </source>
</evidence>
<dbReference type="InterPro" id="IPR011545">
    <property type="entry name" value="DEAD/DEAH_box_helicase_dom"/>
</dbReference>
<evidence type="ECO:0000256" key="6">
    <source>
        <dbReference type="ARBA" id="ARBA00022840"/>
    </source>
</evidence>
<feature type="region of interest" description="Disordered" evidence="13">
    <location>
        <begin position="257"/>
        <end position="277"/>
    </location>
</feature>
<feature type="compositionally biased region" description="Low complexity" evidence="13">
    <location>
        <begin position="58"/>
        <end position="80"/>
    </location>
</feature>
<evidence type="ECO:0000256" key="12">
    <source>
        <dbReference type="SAM" id="Coils"/>
    </source>
</evidence>
<dbReference type="Pfam" id="PF16124">
    <property type="entry name" value="RecQ_Zn_bind"/>
    <property type="match status" value="1"/>
</dbReference>
<dbReference type="InterPro" id="IPR036388">
    <property type="entry name" value="WH-like_DNA-bd_sf"/>
</dbReference>
<reference evidence="17 18" key="1">
    <citation type="submission" date="2014-09" db="EMBL/GenBank/DDBJ databases">
        <authorList>
            <person name="Ellenberger Sabrina"/>
        </authorList>
    </citation>
    <scope>NUCLEOTIDE SEQUENCE [LARGE SCALE GENOMIC DNA]</scope>
    <source>
        <strain evidence="17 18">CBS 412.66</strain>
    </source>
</reference>
<evidence type="ECO:0000256" key="1">
    <source>
        <dbReference type="ARBA" id="ARBA00004123"/>
    </source>
</evidence>
<keyword evidence="9" id="KW-0539">Nucleus</keyword>
<dbReference type="Pfam" id="PF00270">
    <property type="entry name" value="DEAD"/>
    <property type="match status" value="1"/>
</dbReference>
<feature type="region of interest" description="Disordered" evidence="13">
    <location>
        <begin position="38"/>
        <end position="162"/>
    </location>
</feature>
<dbReference type="SMART" id="SM00490">
    <property type="entry name" value="HELICc"/>
    <property type="match status" value="1"/>
</dbReference>
<dbReference type="AlphaFoldDB" id="A0A0B7MVF6"/>
<evidence type="ECO:0000256" key="2">
    <source>
        <dbReference type="ARBA" id="ARBA00005446"/>
    </source>
</evidence>
<feature type="coiled-coil region" evidence="12">
    <location>
        <begin position="310"/>
        <end position="337"/>
    </location>
</feature>
<dbReference type="SMART" id="SM00956">
    <property type="entry name" value="RQC"/>
    <property type="match status" value="1"/>
</dbReference>
<dbReference type="EC" id="5.6.2.4" evidence="11"/>
<dbReference type="Pfam" id="PF00271">
    <property type="entry name" value="Helicase_C"/>
    <property type="match status" value="1"/>
</dbReference>
<dbReference type="Pfam" id="PF00570">
    <property type="entry name" value="HRDC"/>
    <property type="match status" value="1"/>
</dbReference>
<evidence type="ECO:0000313" key="17">
    <source>
        <dbReference type="EMBL" id="CEP10056.1"/>
    </source>
</evidence>
<dbReference type="EMBL" id="LN723094">
    <property type="protein sequence ID" value="CEP10056.1"/>
    <property type="molecule type" value="Genomic_DNA"/>
</dbReference>
<evidence type="ECO:0000256" key="10">
    <source>
        <dbReference type="ARBA" id="ARBA00034617"/>
    </source>
</evidence>
<dbReference type="PANTHER" id="PTHR13710:SF153">
    <property type="entry name" value="RECQ-LIKE DNA HELICASE BLM"/>
    <property type="match status" value="1"/>
</dbReference>
<dbReference type="CDD" id="cd17920">
    <property type="entry name" value="DEXHc_RecQ"/>
    <property type="match status" value="1"/>
</dbReference>
<dbReference type="Pfam" id="PF09382">
    <property type="entry name" value="RQC"/>
    <property type="match status" value="1"/>
</dbReference>
<evidence type="ECO:0000256" key="4">
    <source>
        <dbReference type="ARBA" id="ARBA00022801"/>
    </source>
</evidence>
<dbReference type="GO" id="GO:0005694">
    <property type="term" value="C:chromosome"/>
    <property type="evidence" value="ECO:0007669"/>
    <property type="project" value="TreeGrafter"/>
</dbReference>
<feature type="region of interest" description="Disordered" evidence="13">
    <location>
        <begin position="994"/>
        <end position="1016"/>
    </location>
</feature>
<keyword evidence="7" id="KW-0238">DNA-binding</keyword>
<dbReference type="Gene3D" id="1.10.150.80">
    <property type="entry name" value="HRDC domain"/>
    <property type="match status" value="1"/>
</dbReference>
<dbReference type="FunFam" id="3.40.50.300:FF:000296">
    <property type="entry name" value="ATP-dependent DNA helicase RecQ"/>
    <property type="match status" value="1"/>
</dbReference>
<dbReference type="InterPro" id="IPR027417">
    <property type="entry name" value="P-loop_NTPase"/>
</dbReference>
<dbReference type="GO" id="GO:0006260">
    <property type="term" value="P:DNA replication"/>
    <property type="evidence" value="ECO:0007669"/>
    <property type="project" value="InterPro"/>
</dbReference>
<dbReference type="CDD" id="cd18794">
    <property type="entry name" value="SF2_C_RecQ"/>
    <property type="match status" value="1"/>
</dbReference>
<dbReference type="SUPFAM" id="SSF52540">
    <property type="entry name" value="P-loop containing nucleoside triphosphate hydrolases"/>
    <property type="match status" value="2"/>
</dbReference>
<comment type="catalytic activity">
    <reaction evidence="10">
        <text>Couples ATP hydrolysis with the unwinding of duplex DNA by translocating in the 3'-5' direction.</text>
        <dbReference type="EC" id="5.6.2.4"/>
    </reaction>
</comment>
<dbReference type="GO" id="GO:0003677">
    <property type="term" value="F:DNA binding"/>
    <property type="evidence" value="ECO:0007669"/>
    <property type="project" value="UniProtKB-KW"/>
</dbReference>
<evidence type="ECO:0000256" key="7">
    <source>
        <dbReference type="ARBA" id="ARBA00023125"/>
    </source>
</evidence>
<feature type="domain" description="HRDC" evidence="14">
    <location>
        <begin position="1025"/>
        <end position="1106"/>
    </location>
</feature>
<dbReference type="InterPro" id="IPR044876">
    <property type="entry name" value="HRDC_dom_sf"/>
</dbReference>
<keyword evidence="18" id="KW-1185">Reference proteome</keyword>
<dbReference type="GO" id="GO:0005524">
    <property type="term" value="F:ATP binding"/>
    <property type="evidence" value="ECO:0007669"/>
    <property type="project" value="UniProtKB-KW"/>
</dbReference>
<dbReference type="InterPro" id="IPR032284">
    <property type="entry name" value="RecQ_Zn-bd"/>
</dbReference>
<keyword evidence="6" id="KW-0067">ATP-binding</keyword>
<dbReference type="GO" id="GO:0043138">
    <property type="term" value="F:3'-5' DNA helicase activity"/>
    <property type="evidence" value="ECO:0007669"/>
    <property type="project" value="UniProtKB-EC"/>
</dbReference>
<keyword evidence="4" id="KW-0378">Hydrolase</keyword>
<dbReference type="PROSITE" id="PS00690">
    <property type="entry name" value="DEAH_ATP_HELICASE"/>
    <property type="match status" value="1"/>
</dbReference>
<evidence type="ECO:0000256" key="13">
    <source>
        <dbReference type="SAM" id="MobiDB-lite"/>
    </source>
</evidence>
<comment type="subcellular location">
    <subcellularLocation>
        <location evidence="1">Nucleus</location>
    </subcellularLocation>
</comment>
<dbReference type="InterPro" id="IPR018982">
    <property type="entry name" value="RQC_domain"/>
</dbReference>
<accession>A0A0B7MVF6</accession>
<evidence type="ECO:0000259" key="15">
    <source>
        <dbReference type="PROSITE" id="PS51192"/>
    </source>
</evidence>
<proteinExistence type="inferred from homology"/>
<dbReference type="GO" id="GO:0031573">
    <property type="term" value="P:mitotic intra-S DNA damage checkpoint signaling"/>
    <property type="evidence" value="ECO:0007669"/>
    <property type="project" value="UniProtKB-ARBA"/>
</dbReference>
<dbReference type="GO" id="GO:0009378">
    <property type="term" value="F:four-way junction helicase activity"/>
    <property type="evidence" value="ECO:0007669"/>
    <property type="project" value="TreeGrafter"/>
</dbReference>
<dbReference type="Gene3D" id="3.40.50.300">
    <property type="entry name" value="P-loop containing nucleotide triphosphate hydrolases"/>
    <property type="match status" value="2"/>
</dbReference>
<dbReference type="PANTHER" id="PTHR13710">
    <property type="entry name" value="DNA HELICASE RECQ FAMILY MEMBER"/>
    <property type="match status" value="1"/>
</dbReference>